<evidence type="ECO:0000313" key="2">
    <source>
        <dbReference type="Proteomes" id="UP000003671"/>
    </source>
</evidence>
<keyword evidence="2" id="KW-1185">Reference proteome</keyword>
<organism evidence="1 2">
    <name type="scientific">Mitsuokella multacida DSM 20544</name>
    <dbReference type="NCBI Taxonomy" id="500635"/>
    <lineage>
        <taxon>Bacteria</taxon>
        <taxon>Bacillati</taxon>
        <taxon>Bacillota</taxon>
        <taxon>Negativicutes</taxon>
        <taxon>Selenomonadales</taxon>
        <taxon>Selenomonadaceae</taxon>
        <taxon>Mitsuokella</taxon>
    </lineage>
</organism>
<dbReference type="HOGENOM" id="CLU_3170296_0_0_9"/>
<gene>
    <name evidence="1" type="ORF">MITSMUL_03929</name>
</gene>
<reference evidence="1" key="1">
    <citation type="submission" date="2009-09" db="EMBL/GenBank/DDBJ databases">
        <authorList>
            <person name="Weinstock G."/>
            <person name="Sodergren E."/>
            <person name="Clifton S."/>
            <person name="Fulton L."/>
            <person name="Fulton B."/>
            <person name="Courtney L."/>
            <person name="Fronick C."/>
            <person name="Harrison M."/>
            <person name="Strong C."/>
            <person name="Farmer C."/>
            <person name="Delahaunty K."/>
            <person name="Markovic C."/>
            <person name="Hall O."/>
            <person name="Minx P."/>
            <person name="Tomlinson C."/>
            <person name="Mitreva M."/>
            <person name="Nelson J."/>
            <person name="Hou S."/>
            <person name="Wollam A."/>
            <person name="Pepin K.H."/>
            <person name="Johnson M."/>
            <person name="Bhonagiri V."/>
            <person name="Nash W.E."/>
            <person name="Warren W."/>
            <person name="Chinwalla A."/>
            <person name="Mardis E.R."/>
            <person name="Wilson R.K."/>
        </authorList>
    </citation>
    <scope>NUCLEOTIDE SEQUENCE [LARGE SCALE GENOMIC DNA]</scope>
    <source>
        <strain evidence="1">DSM 20544</strain>
    </source>
</reference>
<accession>C9KL39</accession>
<dbReference type="Proteomes" id="UP000003671">
    <property type="component" value="Unassembled WGS sequence"/>
</dbReference>
<sequence>MYIFYIFSIYLSITVDNFIIHWRRTSPDIVLVILYQNSHFFAKNGML</sequence>
<proteinExistence type="predicted"/>
<name>C9KL39_9FIRM</name>
<dbReference type="STRING" id="500635.MITSMUL_03929"/>
<dbReference type="EMBL" id="ABWK02000010">
    <property type="protein sequence ID" value="EEX69317.1"/>
    <property type="molecule type" value="Genomic_DNA"/>
</dbReference>
<dbReference type="AlphaFoldDB" id="C9KL39"/>
<protein>
    <submittedName>
        <fullName evidence="1">Uncharacterized protein</fullName>
    </submittedName>
</protein>
<evidence type="ECO:0000313" key="1">
    <source>
        <dbReference type="EMBL" id="EEX69317.1"/>
    </source>
</evidence>
<comment type="caution">
    <text evidence="1">The sequence shown here is derived from an EMBL/GenBank/DDBJ whole genome shotgun (WGS) entry which is preliminary data.</text>
</comment>